<dbReference type="CDD" id="cd13138">
    <property type="entry name" value="MATE_yoeA_like"/>
    <property type="match status" value="1"/>
</dbReference>
<feature type="transmembrane region" description="Helical" evidence="8">
    <location>
        <begin position="343"/>
        <end position="363"/>
    </location>
</feature>
<sequence length="476" mass="52247">MNSQHQSADHAADSRRPDAAPGIAPQTGPGVYRAMIAFLIPLILSNALQSVGQLAGTIVVGRWIGVDALAAISAFFPLFFLLVSFVIGIGSGSAILIGQSYGAGNIEKMKTIVGTTLTFTFLLGIVLAIVGGIFTEDILRMVGTPANIMDVTIHYARIMFWSLPVMFLYMVYTTFMRGTGDSKTPFYSLIVSTVLNLIFLPVLIFGWLGLPKCGIYGAAYANLISTVITFILLLFYLHWKQSPLRLDASVRRHLGMNKEMLKLLLKLGIPSSVSMILVSLSEIAVIVFVNRFGSNATAAYGSVNQVVSYVQMPAISLGMTVSVLAAQSIGAKQNDRLKEVIRAGIVLNYIIGIVLMIPIYIFSKNILSWFITSPETLDIAHQLLMITLWSYLIFGHVQIISAAMRASGVVLWPMIFSIISIWGVEVPVAYVLSYHTSLGIRGIWLGYPAAFIVSMILVYTYYWLVWKKRQITSLVH</sequence>
<dbReference type="GO" id="GO:0005886">
    <property type="term" value="C:plasma membrane"/>
    <property type="evidence" value="ECO:0007669"/>
    <property type="project" value="UniProtKB-SubCell"/>
</dbReference>
<feature type="transmembrane region" description="Helical" evidence="8">
    <location>
        <begin position="260"/>
        <end position="289"/>
    </location>
</feature>
<dbReference type="GO" id="GO:0015297">
    <property type="term" value="F:antiporter activity"/>
    <property type="evidence" value="ECO:0007669"/>
    <property type="project" value="InterPro"/>
</dbReference>
<dbReference type="PANTHER" id="PTHR43549">
    <property type="entry name" value="MULTIDRUG RESISTANCE PROTEIN YPNP-RELATED"/>
    <property type="match status" value="1"/>
</dbReference>
<name>A0A919YE87_9BACL</name>
<feature type="transmembrane region" description="Helical" evidence="8">
    <location>
        <begin position="410"/>
        <end position="432"/>
    </location>
</feature>
<feature type="transmembrane region" description="Helical" evidence="8">
    <location>
        <begin position="383"/>
        <end position="403"/>
    </location>
</feature>
<evidence type="ECO:0000256" key="8">
    <source>
        <dbReference type="SAM" id="Phobius"/>
    </source>
</evidence>
<keyword evidence="3" id="KW-1003">Cell membrane</keyword>
<feature type="transmembrane region" description="Helical" evidence="8">
    <location>
        <begin position="309"/>
        <end position="331"/>
    </location>
</feature>
<keyword evidence="6 8" id="KW-0472">Membrane</keyword>
<keyword evidence="4 8" id="KW-0812">Transmembrane</keyword>
<feature type="transmembrane region" description="Helical" evidence="8">
    <location>
        <begin position="111"/>
        <end position="134"/>
    </location>
</feature>
<feature type="transmembrane region" description="Helical" evidence="8">
    <location>
        <begin position="154"/>
        <end position="175"/>
    </location>
</feature>
<dbReference type="InterPro" id="IPR052031">
    <property type="entry name" value="Membrane_Transporter-Flippase"/>
</dbReference>
<evidence type="ECO:0000256" key="2">
    <source>
        <dbReference type="ARBA" id="ARBA00022448"/>
    </source>
</evidence>
<organism evidence="9 10">
    <name type="scientific">Paenibacillus azoreducens</name>
    <dbReference type="NCBI Taxonomy" id="116718"/>
    <lineage>
        <taxon>Bacteria</taxon>
        <taxon>Bacillati</taxon>
        <taxon>Bacillota</taxon>
        <taxon>Bacilli</taxon>
        <taxon>Bacillales</taxon>
        <taxon>Paenibacillaceae</taxon>
        <taxon>Paenibacillus</taxon>
    </lineage>
</organism>
<comment type="caution">
    <text evidence="9">The sequence shown here is derived from an EMBL/GenBank/DDBJ whole genome shotgun (WGS) entry which is preliminary data.</text>
</comment>
<reference evidence="9 10" key="1">
    <citation type="submission" date="2021-03" db="EMBL/GenBank/DDBJ databases">
        <title>Antimicrobial resistance genes in bacteria isolated from Japanese honey, and their potential for conferring macrolide and lincosamide resistance in the American foulbrood pathogen Paenibacillus larvae.</title>
        <authorList>
            <person name="Okamoto M."/>
            <person name="Kumagai M."/>
            <person name="Kanamori H."/>
            <person name="Takamatsu D."/>
        </authorList>
    </citation>
    <scope>NUCLEOTIDE SEQUENCE [LARGE SCALE GENOMIC DNA]</scope>
    <source>
        <strain evidence="9 10">J34TS1</strain>
    </source>
</reference>
<dbReference type="Pfam" id="PF01554">
    <property type="entry name" value="MatE"/>
    <property type="match status" value="2"/>
</dbReference>
<feature type="compositionally biased region" description="Basic and acidic residues" evidence="7">
    <location>
        <begin position="7"/>
        <end position="18"/>
    </location>
</feature>
<protein>
    <submittedName>
        <fullName evidence="9">MATE family efflux transporter</fullName>
    </submittedName>
</protein>
<feature type="transmembrane region" description="Helical" evidence="8">
    <location>
        <begin position="187"/>
        <end position="209"/>
    </location>
</feature>
<evidence type="ECO:0000313" key="10">
    <source>
        <dbReference type="Proteomes" id="UP000682811"/>
    </source>
</evidence>
<dbReference type="InterPro" id="IPR048279">
    <property type="entry name" value="MdtK-like"/>
</dbReference>
<gene>
    <name evidence="9" type="primary">matE</name>
    <name evidence="9" type="ORF">J34TS1_22600</name>
</gene>
<dbReference type="AlphaFoldDB" id="A0A919YE87"/>
<evidence type="ECO:0000256" key="1">
    <source>
        <dbReference type="ARBA" id="ARBA00004651"/>
    </source>
</evidence>
<evidence type="ECO:0000256" key="5">
    <source>
        <dbReference type="ARBA" id="ARBA00022989"/>
    </source>
</evidence>
<keyword evidence="5 8" id="KW-1133">Transmembrane helix</keyword>
<feature type="transmembrane region" description="Helical" evidence="8">
    <location>
        <begin position="215"/>
        <end position="239"/>
    </location>
</feature>
<accession>A0A919YE87</accession>
<evidence type="ECO:0000313" key="9">
    <source>
        <dbReference type="EMBL" id="GIO47495.1"/>
    </source>
</evidence>
<evidence type="ECO:0000256" key="4">
    <source>
        <dbReference type="ARBA" id="ARBA00022692"/>
    </source>
</evidence>
<feature type="transmembrane region" description="Helical" evidence="8">
    <location>
        <begin position="444"/>
        <end position="464"/>
    </location>
</feature>
<dbReference type="PANTHER" id="PTHR43549:SF3">
    <property type="entry name" value="MULTIDRUG RESISTANCE PROTEIN YPNP-RELATED"/>
    <property type="match status" value="1"/>
</dbReference>
<feature type="region of interest" description="Disordered" evidence="7">
    <location>
        <begin position="1"/>
        <end position="24"/>
    </location>
</feature>
<dbReference type="PIRSF" id="PIRSF006603">
    <property type="entry name" value="DinF"/>
    <property type="match status" value="1"/>
</dbReference>
<dbReference type="GO" id="GO:0042910">
    <property type="term" value="F:xenobiotic transmembrane transporter activity"/>
    <property type="evidence" value="ECO:0007669"/>
    <property type="project" value="InterPro"/>
</dbReference>
<feature type="transmembrane region" description="Helical" evidence="8">
    <location>
        <begin position="68"/>
        <end position="90"/>
    </location>
</feature>
<keyword evidence="10" id="KW-1185">Reference proteome</keyword>
<comment type="subcellular location">
    <subcellularLocation>
        <location evidence="1">Cell membrane</location>
        <topology evidence="1">Multi-pass membrane protein</topology>
    </subcellularLocation>
</comment>
<dbReference type="Proteomes" id="UP000682811">
    <property type="component" value="Unassembled WGS sequence"/>
</dbReference>
<dbReference type="InterPro" id="IPR002528">
    <property type="entry name" value="MATE_fam"/>
</dbReference>
<dbReference type="NCBIfam" id="TIGR00797">
    <property type="entry name" value="matE"/>
    <property type="match status" value="1"/>
</dbReference>
<evidence type="ECO:0000256" key="7">
    <source>
        <dbReference type="SAM" id="MobiDB-lite"/>
    </source>
</evidence>
<evidence type="ECO:0000256" key="6">
    <source>
        <dbReference type="ARBA" id="ARBA00023136"/>
    </source>
</evidence>
<keyword evidence="2" id="KW-0813">Transport</keyword>
<dbReference type="EMBL" id="BORT01000008">
    <property type="protein sequence ID" value="GIO47495.1"/>
    <property type="molecule type" value="Genomic_DNA"/>
</dbReference>
<feature type="transmembrane region" description="Helical" evidence="8">
    <location>
        <begin position="30"/>
        <end position="48"/>
    </location>
</feature>
<proteinExistence type="predicted"/>
<evidence type="ECO:0000256" key="3">
    <source>
        <dbReference type="ARBA" id="ARBA00022475"/>
    </source>
</evidence>